<keyword evidence="2" id="KW-1185">Reference proteome</keyword>
<name>A0A7J9F3R4_9ROSI</name>
<sequence length="194" mass="22656">MEDELANMHLANEDEEAFHEDSKVVIEGMSWFFNNHLLLLHNLQSGEDPVQLPLNSAIFWIQIHDFLPVLMLETMARRFGYFFGRFYGVRYRFSFIGVVAVYEDKDITLRDPTRRGPVGVSRWLREPDGTRGQTMYKEMESSWRNHVDIPGNFDPIPNFKIGVIDGGYSRELMEILRLELGLDVLSPMWLGLWN</sequence>
<protein>
    <recommendedName>
        <fullName evidence="3">DUF4283 domain-containing protein</fullName>
    </recommendedName>
</protein>
<dbReference type="AlphaFoldDB" id="A0A7J9F3R4"/>
<evidence type="ECO:0000313" key="1">
    <source>
        <dbReference type="EMBL" id="MBA0779933.1"/>
    </source>
</evidence>
<gene>
    <name evidence="1" type="ORF">Gotri_004103</name>
</gene>
<reference evidence="1 2" key="1">
    <citation type="journal article" date="2019" name="Genome Biol. Evol.">
        <title>Insights into the evolution of the New World diploid cottons (Gossypium, subgenus Houzingenia) based on genome sequencing.</title>
        <authorList>
            <person name="Grover C.E."/>
            <person name="Arick M.A. 2nd"/>
            <person name="Thrash A."/>
            <person name="Conover J.L."/>
            <person name="Sanders W.S."/>
            <person name="Peterson D.G."/>
            <person name="Frelichowski J.E."/>
            <person name="Scheffler J.A."/>
            <person name="Scheffler B.E."/>
            <person name="Wendel J.F."/>
        </authorList>
    </citation>
    <scope>NUCLEOTIDE SEQUENCE [LARGE SCALE GENOMIC DNA]</scope>
    <source>
        <strain evidence="1">8</strain>
        <tissue evidence="1">Leaf</tissue>
    </source>
</reference>
<evidence type="ECO:0008006" key="3">
    <source>
        <dbReference type="Google" id="ProtNLM"/>
    </source>
</evidence>
<dbReference type="EMBL" id="JABEZW010000011">
    <property type="protein sequence ID" value="MBA0779933.1"/>
    <property type="molecule type" value="Genomic_DNA"/>
</dbReference>
<accession>A0A7J9F3R4</accession>
<comment type="caution">
    <text evidence="1">The sequence shown here is derived from an EMBL/GenBank/DDBJ whole genome shotgun (WGS) entry which is preliminary data.</text>
</comment>
<evidence type="ECO:0000313" key="2">
    <source>
        <dbReference type="Proteomes" id="UP000593568"/>
    </source>
</evidence>
<dbReference type="Proteomes" id="UP000593568">
    <property type="component" value="Unassembled WGS sequence"/>
</dbReference>
<proteinExistence type="predicted"/>
<organism evidence="1 2">
    <name type="scientific">Gossypium trilobum</name>
    <dbReference type="NCBI Taxonomy" id="34281"/>
    <lineage>
        <taxon>Eukaryota</taxon>
        <taxon>Viridiplantae</taxon>
        <taxon>Streptophyta</taxon>
        <taxon>Embryophyta</taxon>
        <taxon>Tracheophyta</taxon>
        <taxon>Spermatophyta</taxon>
        <taxon>Magnoliopsida</taxon>
        <taxon>eudicotyledons</taxon>
        <taxon>Gunneridae</taxon>
        <taxon>Pentapetalae</taxon>
        <taxon>rosids</taxon>
        <taxon>malvids</taxon>
        <taxon>Malvales</taxon>
        <taxon>Malvaceae</taxon>
        <taxon>Malvoideae</taxon>
        <taxon>Gossypium</taxon>
    </lineage>
</organism>